<organism evidence="1 2">
    <name type="scientific">Nocardioides bizhenqiangii</name>
    <dbReference type="NCBI Taxonomy" id="3095076"/>
    <lineage>
        <taxon>Bacteria</taxon>
        <taxon>Bacillati</taxon>
        <taxon>Actinomycetota</taxon>
        <taxon>Actinomycetes</taxon>
        <taxon>Propionibacteriales</taxon>
        <taxon>Nocardioidaceae</taxon>
        <taxon>Nocardioides</taxon>
    </lineage>
</organism>
<proteinExistence type="predicted"/>
<dbReference type="EMBL" id="CP141059">
    <property type="protein sequence ID" value="WQQ26387.1"/>
    <property type="molecule type" value="Genomic_DNA"/>
</dbReference>
<gene>
    <name evidence="1" type="ORF">SHK19_20830</name>
</gene>
<protein>
    <submittedName>
        <fullName evidence="1">Uncharacterized protein</fullName>
    </submittedName>
</protein>
<evidence type="ECO:0000313" key="1">
    <source>
        <dbReference type="EMBL" id="WQQ26387.1"/>
    </source>
</evidence>
<evidence type="ECO:0000313" key="2">
    <source>
        <dbReference type="Proteomes" id="UP001327225"/>
    </source>
</evidence>
<accession>A0ABZ0ZRY2</accession>
<dbReference type="RefSeq" id="WP_322937354.1">
    <property type="nucleotide sequence ID" value="NZ_CP141059.1"/>
</dbReference>
<name>A0ABZ0ZRY2_9ACTN</name>
<sequence>MSHFEHDEQAAATAGGGDLTITELVRLAIALDVPAADLLRVAVEAARDDDPGHRGSG</sequence>
<reference evidence="2" key="1">
    <citation type="submission" date="2023-12" db="EMBL/GenBank/DDBJ databases">
        <title>Novel species in genus Nocardioides.</title>
        <authorList>
            <person name="Zhou H."/>
        </authorList>
    </citation>
    <scope>NUCLEOTIDE SEQUENCE [LARGE SCALE GENOMIC DNA]</scope>
    <source>
        <strain evidence="2">HM61</strain>
    </source>
</reference>
<dbReference type="Proteomes" id="UP001327225">
    <property type="component" value="Chromosome"/>
</dbReference>
<keyword evidence="2" id="KW-1185">Reference proteome</keyword>